<dbReference type="PANTHER" id="PTHR32305:SF15">
    <property type="entry name" value="PROTEIN RHSA-RELATED"/>
    <property type="match status" value="1"/>
</dbReference>
<dbReference type="GeneID" id="77848818"/>
<proteinExistence type="predicted"/>
<name>K0XIL9_9BACT</name>
<feature type="domain" description="GIY-YIG" evidence="2">
    <location>
        <begin position="1095"/>
        <end position="1134"/>
    </location>
</feature>
<dbReference type="EMBL" id="ADLE01000011">
    <property type="protein sequence ID" value="EJZ63725.1"/>
    <property type="molecule type" value="Genomic_DNA"/>
</dbReference>
<keyword evidence="5" id="KW-1185">Reference proteome</keyword>
<dbReference type="NCBIfam" id="TIGR01643">
    <property type="entry name" value="YD_repeat_2x"/>
    <property type="match status" value="1"/>
</dbReference>
<evidence type="ECO:0000313" key="4">
    <source>
        <dbReference type="EMBL" id="EJZ63725.1"/>
    </source>
</evidence>
<evidence type="ECO:0000259" key="2">
    <source>
        <dbReference type="Pfam" id="PF01541"/>
    </source>
</evidence>
<comment type="caution">
    <text evidence="4">The sequence shown here is derived from an EMBL/GenBank/DDBJ whole genome shotgun (WGS) entry which is preliminary data.</text>
</comment>
<feature type="chain" id="PRO_5003844096" evidence="1">
    <location>
        <begin position="22"/>
        <end position="1189"/>
    </location>
</feature>
<dbReference type="InterPro" id="IPR000305">
    <property type="entry name" value="GIY-YIG_endonuc"/>
</dbReference>
<keyword evidence="1" id="KW-0732">Signal</keyword>
<reference evidence="4 5" key="1">
    <citation type="submission" date="2012-08" db="EMBL/GenBank/DDBJ databases">
        <title>The Genome Sequence of Barnesiella intestinihominis YIT 11860.</title>
        <authorList>
            <consortium name="The Broad Institute Genome Sequencing Platform"/>
            <person name="Earl A."/>
            <person name="Ward D."/>
            <person name="Feldgarden M."/>
            <person name="Gevers D."/>
            <person name="Morotomi M."/>
            <person name="Walker B."/>
            <person name="Young S.K."/>
            <person name="Zeng Q."/>
            <person name="Gargeya S."/>
            <person name="Fitzgerald M."/>
            <person name="Haas B."/>
            <person name="Abouelleil A."/>
            <person name="Alvarado L."/>
            <person name="Arachchi H.M."/>
            <person name="Berlin A.M."/>
            <person name="Chapman S.B."/>
            <person name="Goldberg J."/>
            <person name="Griggs A."/>
            <person name="Gujja S."/>
            <person name="Hansen M."/>
            <person name="Howarth C."/>
            <person name="Imamovic A."/>
            <person name="Larimer J."/>
            <person name="McCowen C."/>
            <person name="Montmayeur A."/>
            <person name="Murphy C."/>
            <person name="Neiman D."/>
            <person name="Pearson M."/>
            <person name="Priest M."/>
            <person name="Roberts A."/>
            <person name="Saif S."/>
            <person name="Shea T."/>
            <person name="Sisk P."/>
            <person name="Sykes S."/>
            <person name="Wortman J."/>
            <person name="Nusbaum C."/>
            <person name="Birren B."/>
        </authorList>
    </citation>
    <scope>NUCLEOTIDE SEQUENCE [LARGE SCALE GENOMIC DNA]</scope>
    <source>
        <strain evidence="4 5">YIT 11860</strain>
    </source>
</reference>
<accession>K0XIL9</accession>
<protein>
    <submittedName>
        <fullName evidence="4">RHS repeat-associated core domain-containing protein</fullName>
    </submittedName>
</protein>
<dbReference type="Gene3D" id="2.180.10.10">
    <property type="entry name" value="RHS repeat-associated core"/>
    <property type="match status" value="1"/>
</dbReference>
<dbReference type="RefSeq" id="WP_008862023.1">
    <property type="nucleotide sequence ID" value="NZ_JH815204.1"/>
</dbReference>
<dbReference type="NCBIfam" id="TIGR03696">
    <property type="entry name" value="Rhs_assc_core"/>
    <property type="match status" value="1"/>
</dbReference>
<dbReference type="PANTHER" id="PTHR32305">
    <property type="match status" value="1"/>
</dbReference>
<dbReference type="InterPro" id="IPR031325">
    <property type="entry name" value="RHS_repeat"/>
</dbReference>
<dbReference type="InterPro" id="IPR022385">
    <property type="entry name" value="Rhs_assc_core"/>
</dbReference>
<evidence type="ECO:0000313" key="5">
    <source>
        <dbReference type="Proteomes" id="UP000006044"/>
    </source>
</evidence>
<dbReference type="SUPFAM" id="SSF82771">
    <property type="entry name" value="GIY-YIG endonuclease"/>
    <property type="match status" value="1"/>
</dbReference>
<feature type="signal peptide" evidence="1">
    <location>
        <begin position="1"/>
        <end position="21"/>
    </location>
</feature>
<dbReference type="PATRIC" id="fig|742726.3.peg.1642"/>
<dbReference type="InterPro" id="IPR050708">
    <property type="entry name" value="T6SS_VgrG/RHS"/>
</dbReference>
<gene>
    <name evidence="4" type="ORF">HMPREF9448_01562</name>
</gene>
<dbReference type="Pfam" id="PF05593">
    <property type="entry name" value="RHS_repeat"/>
    <property type="match status" value="1"/>
</dbReference>
<dbReference type="OrthoDB" id="976756at2"/>
<dbReference type="Proteomes" id="UP000006044">
    <property type="component" value="Unassembled WGS sequence"/>
</dbReference>
<dbReference type="AlphaFoldDB" id="K0XIL9"/>
<dbReference type="eggNOG" id="COG3209">
    <property type="taxonomic scope" value="Bacteria"/>
</dbReference>
<dbReference type="InterPro" id="IPR045619">
    <property type="entry name" value="DUF6443"/>
</dbReference>
<dbReference type="STRING" id="742726.HMPREF9448_01562"/>
<dbReference type="Pfam" id="PF20041">
    <property type="entry name" value="DUF6443"/>
    <property type="match status" value="1"/>
</dbReference>
<sequence length="1189" mass="136658">MKKTHHFILSLFAVIIPWQMATGFDTLVLDPDFIPLPDTTFVTNFDSDRNYILEITPVQGSGTIDVDSKSIHLNASGSRVATKITYFDGLGRPEQVVRLGMTTGHKDLIDYYQYDAAGREHKNWLPTPISSTNRGRYIPFSTYASLSTNFYDDENPFVETSYEGSPLSRPADLRKAGTEWRSHPATMTYRNNRSAEVGKYTVSNDILHRSGYYPAGQLSVTEATDEDGKKILTYTDKSGQIVMERRGGNCDTYYVYDDLGQLIYVLPPNASDALNTDGSWNRTHSVLALYGYIYTYDARGNCTNKKLPGIDEIKMIYDKGDRLAMSQNGNQRKKDQWTVYKYDCFDRLLFSYIISSGNIDFQQATLQCRNILFNESPDLSPGSWRGIGYTNNIFSQDEVQLLTVYYYDDYGFLDILDTSVANRLTYKRKTGYSQQAAAKTYLTGKRVYSLTNDDQFEIEALYYDRFGNHIASCTRNINGEYSYAYQKCDLSGTVLKSFAEYQTADGGSVTESAEHTYDHDSRLTRTRYTLNDTLVNTRYFQYDELGRLTRLSRNNGTTHASYEYDLQGNITSIKDVDFEQKLYYNTGDGTPRYNGKISSMKWLTPSIDNTDTITNGYSFAYDQQDRLVSAYSSSGKYGQERYTEEFTYDKQGNIAMLYRYGGENGHLIDETSWNYNGNQVTRITDISGDQSAYNIKEYHDYNHSGDDFYYDSNGNMTADLDRDIVTIRYNAIDLPDTVQFKNGSTIIYHYLADGRKIKAQYTTSYSAIIVPRGETLASMDLTIRAMSSMSAWNGPLEYIGSPFACDSLIRIHNRYGYYDCREKEFRYYATDYQGNVRTVYSNIKINIIKPVKTLSSSTNIVLPPIRLVKVHQRMQYYPDGLPYDECYRADEQPYKYGELEFIEMHGFDSYDNGRRHYSPAMHRFTSFDPLAEHFYHESPYAHCGNDPVNYIDPSGMDYWGTNDPDEIEKFWDSILSGDGNIDMSEWDYLSDDEFADISKTLMYNSDNGCWYTFYVNSNPSSYSSNGREYVINGISLPNINWNPFARDARWYQQASGQITPTNDLFYLITGIKLLSNKRFLPIWQAPKKSPPLGQYTVYIATDENKNVIYVGMTNNFLRRRAEHAHRFAIKKFKSNLTKYDARALEQALIEHYKFRRDGGTLLNKINSISRKNPIYEDAIKVGNSYIKNL</sequence>
<dbReference type="HOGENOM" id="CLU_004466_0_0_10"/>
<feature type="domain" description="DUF6443" evidence="3">
    <location>
        <begin position="72"/>
        <end position="184"/>
    </location>
</feature>
<dbReference type="InterPro" id="IPR006530">
    <property type="entry name" value="YD"/>
</dbReference>
<evidence type="ECO:0000259" key="3">
    <source>
        <dbReference type="Pfam" id="PF20041"/>
    </source>
</evidence>
<organism evidence="4 5">
    <name type="scientific">Barnesiella intestinihominis YIT 11860</name>
    <dbReference type="NCBI Taxonomy" id="742726"/>
    <lineage>
        <taxon>Bacteria</taxon>
        <taxon>Pseudomonadati</taxon>
        <taxon>Bacteroidota</taxon>
        <taxon>Bacteroidia</taxon>
        <taxon>Bacteroidales</taxon>
        <taxon>Barnesiellaceae</taxon>
        <taxon>Barnesiella</taxon>
    </lineage>
</organism>
<dbReference type="Pfam" id="PF01541">
    <property type="entry name" value="GIY-YIG"/>
    <property type="match status" value="1"/>
</dbReference>
<evidence type="ECO:0000256" key="1">
    <source>
        <dbReference type="SAM" id="SignalP"/>
    </source>
</evidence>
<dbReference type="InterPro" id="IPR035901">
    <property type="entry name" value="GIY-YIG_endonuc_sf"/>
</dbReference>